<dbReference type="AlphaFoldDB" id="A0A6B0Y590"/>
<evidence type="ECO:0000313" key="6">
    <source>
        <dbReference type="EMBL" id="MXY34286.1"/>
    </source>
</evidence>
<reference evidence="6" key="1">
    <citation type="submission" date="2019-09" db="EMBL/GenBank/DDBJ databases">
        <title>Characterisation of the sponge microbiome using genome-centric metagenomics.</title>
        <authorList>
            <person name="Engelberts J.P."/>
            <person name="Robbins S.J."/>
            <person name="De Goeij J.M."/>
            <person name="Aranda M."/>
            <person name="Bell S.C."/>
            <person name="Webster N.S."/>
        </authorList>
    </citation>
    <scope>NUCLEOTIDE SEQUENCE</scope>
    <source>
        <strain evidence="6">SB0664_bin_43</strain>
    </source>
</reference>
<dbReference type="Gene3D" id="3.30.930.10">
    <property type="entry name" value="Bira Bifunctional Protein, Domain 2"/>
    <property type="match status" value="1"/>
</dbReference>
<evidence type="ECO:0000256" key="1">
    <source>
        <dbReference type="ARBA" id="ARBA00022598"/>
    </source>
</evidence>
<protein>
    <recommendedName>
        <fullName evidence="3">biotin--[biotin carboxyl-carrier protein] ligase</fullName>
        <ecNumber evidence="3">6.3.4.15</ecNumber>
    </recommendedName>
</protein>
<dbReference type="PANTHER" id="PTHR12835">
    <property type="entry name" value="BIOTIN PROTEIN LIGASE"/>
    <property type="match status" value="1"/>
</dbReference>
<dbReference type="PANTHER" id="PTHR12835:SF5">
    <property type="entry name" value="BIOTIN--PROTEIN LIGASE"/>
    <property type="match status" value="1"/>
</dbReference>
<keyword evidence="1 6" id="KW-0436">Ligase</keyword>
<dbReference type="NCBIfam" id="TIGR00121">
    <property type="entry name" value="birA_ligase"/>
    <property type="match status" value="1"/>
</dbReference>
<dbReference type="CDD" id="cd16442">
    <property type="entry name" value="BPL"/>
    <property type="match status" value="1"/>
</dbReference>
<dbReference type="GO" id="GO:0004077">
    <property type="term" value="F:biotin--[biotin carboxyl-carrier protein] ligase activity"/>
    <property type="evidence" value="ECO:0007669"/>
    <property type="project" value="UniProtKB-EC"/>
</dbReference>
<evidence type="ECO:0000259" key="5">
    <source>
        <dbReference type="PROSITE" id="PS51733"/>
    </source>
</evidence>
<comment type="caution">
    <text evidence="6">The sequence shown here is derived from an EMBL/GenBank/DDBJ whole genome shotgun (WGS) entry which is preliminary data.</text>
</comment>
<dbReference type="InterPro" id="IPR003142">
    <property type="entry name" value="BPL_C"/>
</dbReference>
<evidence type="ECO:0000256" key="3">
    <source>
        <dbReference type="ARBA" id="ARBA00024227"/>
    </source>
</evidence>
<name>A0A6B0Y590_9RHOB</name>
<gene>
    <name evidence="6" type="ORF">F4Y60_09390</name>
</gene>
<feature type="domain" description="BPL/LPL catalytic" evidence="5">
    <location>
        <begin position="5"/>
        <end position="195"/>
    </location>
</feature>
<dbReference type="Gene3D" id="2.30.30.100">
    <property type="match status" value="1"/>
</dbReference>
<proteinExistence type="predicted"/>
<dbReference type="GO" id="GO:0005737">
    <property type="term" value="C:cytoplasm"/>
    <property type="evidence" value="ECO:0007669"/>
    <property type="project" value="TreeGrafter"/>
</dbReference>
<dbReference type="InterPro" id="IPR004143">
    <property type="entry name" value="BPL_LPL_catalytic"/>
</dbReference>
<dbReference type="InterPro" id="IPR004408">
    <property type="entry name" value="Biotin_CoA_COase_ligase"/>
</dbReference>
<evidence type="ECO:0000256" key="4">
    <source>
        <dbReference type="ARBA" id="ARBA00047846"/>
    </source>
</evidence>
<dbReference type="EC" id="6.3.4.15" evidence="3"/>
<dbReference type="EMBL" id="VXRY01000373">
    <property type="protein sequence ID" value="MXY34286.1"/>
    <property type="molecule type" value="Genomic_DNA"/>
</dbReference>
<sequence>MHPVTEERTLTAFAEWPDGVDRIVLDEVDSTMAEAVRRARDLERPTWIMARHQTAARGRRGRTWQNPPGNFAATLIWQPDATPAEAALRTFTASNALFVALAGKVPQAQLSLKWPNDVLLSGGKVAGILLESSGAAERLDWLAVGFGVNLVEAPSGLRDAQVPPACLRDAGIDFAPEELLARLAGAMAEDEALLDREGFGPVRNAWLSRAARLGDTLTVRTGTAEITGVFETLDEAGQLVLRTSAGQVAIPAGDVSF</sequence>
<organism evidence="6">
    <name type="scientific">Boseongicola sp. SB0664_bin_43</name>
    <dbReference type="NCBI Taxonomy" id="2604844"/>
    <lineage>
        <taxon>Bacteria</taxon>
        <taxon>Pseudomonadati</taxon>
        <taxon>Pseudomonadota</taxon>
        <taxon>Alphaproteobacteria</taxon>
        <taxon>Rhodobacterales</taxon>
        <taxon>Paracoccaceae</taxon>
        <taxon>Boseongicola</taxon>
    </lineage>
</organism>
<comment type="catalytic activity">
    <reaction evidence="4">
        <text>biotin + L-lysyl-[protein] + ATP = N(6)-biotinyl-L-lysyl-[protein] + AMP + diphosphate + H(+)</text>
        <dbReference type="Rhea" id="RHEA:11756"/>
        <dbReference type="Rhea" id="RHEA-COMP:9752"/>
        <dbReference type="Rhea" id="RHEA-COMP:10505"/>
        <dbReference type="ChEBI" id="CHEBI:15378"/>
        <dbReference type="ChEBI" id="CHEBI:29969"/>
        <dbReference type="ChEBI" id="CHEBI:30616"/>
        <dbReference type="ChEBI" id="CHEBI:33019"/>
        <dbReference type="ChEBI" id="CHEBI:57586"/>
        <dbReference type="ChEBI" id="CHEBI:83144"/>
        <dbReference type="ChEBI" id="CHEBI:456215"/>
        <dbReference type="EC" id="6.3.4.15"/>
    </reaction>
</comment>
<dbReference type="Pfam" id="PF02237">
    <property type="entry name" value="BPL_C"/>
    <property type="match status" value="1"/>
</dbReference>
<evidence type="ECO:0000256" key="2">
    <source>
        <dbReference type="ARBA" id="ARBA00023267"/>
    </source>
</evidence>
<dbReference type="PROSITE" id="PS51733">
    <property type="entry name" value="BPL_LPL_CATALYTIC"/>
    <property type="match status" value="1"/>
</dbReference>
<dbReference type="InterPro" id="IPR045864">
    <property type="entry name" value="aa-tRNA-synth_II/BPL/LPL"/>
</dbReference>
<dbReference type="SUPFAM" id="SSF55681">
    <property type="entry name" value="Class II aaRS and biotin synthetases"/>
    <property type="match status" value="1"/>
</dbReference>
<accession>A0A6B0Y590</accession>
<keyword evidence="2" id="KW-0092">Biotin</keyword>
<dbReference type="Pfam" id="PF03099">
    <property type="entry name" value="BPL_LplA_LipB"/>
    <property type="match status" value="1"/>
</dbReference>